<feature type="chain" id="PRO_5015534414" description="DUF4412 domain-containing protein" evidence="2">
    <location>
        <begin position="23"/>
        <end position="285"/>
    </location>
</feature>
<feature type="region of interest" description="Disordered" evidence="1">
    <location>
        <begin position="33"/>
        <end position="71"/>
    </location>
</feature>
<sequence length="285" mass="32315">MKTRYILCFLLCALLCMPSAEAQLLKKIKDKVSEVTGSNKKEDTNSENEENAESEENTEPNTPTEEEKKANETKMGNFFGGGMEGVPDTYTFSYALTYEMTSGKETNTLEYLLEPDTAYFGNKMDDPRAQQIIVYDLKKNLMVTFMENDQQKMAMKMRMPSIKKAEKKFGKKIIPEDDEDVQIIPIEGKTILGYQCDGFRVTSKDGVGKFWVTNDAPVSLNGVYANFSSLPKSAKDQALPLNEKSLVMEMMYTANRGKKNNMHMICTELKENPIEIHKEDYKTGI</sequence>
<accession>A0A2S0HY16</accession>
<dbReference type="InterPro" id="IPR025524">
    <property type="entry name" value="DUF4412"/>
</dbReference>
<dbReference type="Pfam" id="PF14371">
    <property type="entry name" value="DUF4412"/>
    <property type="match status" value="1"/>
</dbReference>
<evidence type="ECO:0000256" key="2">
    <source>
        <dbReference type="SAM" id="SignalP"/>
    </source>
</evidence>
<keyword evidence="2" id="KW-0732">Signal</keyword>
<keyword evidence="5" id="KW-1185">Reference proteome</keyword>
<evidence type="ECO:0000313" key="4">
    <source>
        <dbReference type="EMBL" id="AVI51518.1"/>
    </source>
</evidence>
<dbReference type="AlphaFoldDB" id="A0A2S0HY16"/>
<name>A0A2S0HY16_9FLAO</name>
<feature type="domain" description="DUF4412" evidence="3">
    <location>
        <begin position="96"/>
        <end position="215"/>
    </location>
</feature>
<dbReference type="EMBL" id="CP027062">
    <property type="protein sequence ID" value="AVI51518.1"/>
    <property type="molecule type" value="Genomic_DNA"/>
</dbReference>
<dbReference type="OrthoDB" id="1524221at2"/>
<protein>
    <recommendedName>
        <fullName evidence="3">DUF4412 domain-containing protein</fullName>
    </recommendedName>
</protein>
<dbReference type="RefSeq" id="WP_105216758.1">
    <property type="nucleotide sequence ID" value="NZ_CP027062.1"/>
</dbReference>
<feature type="signal peptide" evidence="2">
    <location>
        <begin position="1"/>
        <end position="22"/>
    </location>
</feature>
<evidence type="ECO:0000259" key="3">
    <source>
        <dbReference type="Pfam" id="PF14371"/>
    </source>
</evidence>
<dbReference type="KEGG" id="aue:C5O00_10205"/>
<evidence type="ECO:0000313" key="5">
    <source>
        <dbReference type="Proteomes" id="UP000238442"/>
    </source>
</evidence>
<feature type="compositionally biased region" description="Acidic residues" evidence="1">
    <location>
        <begin position="45"/>
        <end position="58"/>
    </location>
</feature>
<reference evidence="4 5" key="1">
    <citation type="submission" date="2018-02" db="EMBL/GenBank/DDBJ databases">
        <title>Genomic analysis of the strain RR4-38 isolated from a seawater recirculating aquaculture system.</title>
        <authorList>
            <person name="Kim Y.-S."/>
            <person name="Jang Y.H."/>
            <person name="Kim K.-H."/>
        </authorList>
    </citation>
    <scope>NUCLEOTIDE SEQUENCE [LARGE SCALE GENOMIC DNA]</scope>
    <source>
        <strain evidence="4 5">RR4-38</strain>
    </source>
</reference>
<proteinExistence type="predicted"/>
<evidence type="ECO:0000256" key="1">
    <source>
        <dbReference type="SAM" id="MobiDB-lite"/>
    </source>
</evidence>
<organism evidence="4 5">
    <name type="scientific">Pukyongia salina</name>
    <dbReference type="NCBI Taxonomy" id="2094025"/>
    <lineage>
        <taxon>Bacteria</taxon>
        <taxon>Pseudomonadati</taxon>
        <taxon>Bacteroidota</taxon>
        <taxon>Flavobacteriia</taxon>
        <taxon>Flavobacteriales</taxon>
        <taxon>Flavobacteriaceae</taxon>
        <taxon>Pukyongia</taxon>
    </lineage>
</organism>
<gene>
    <name evidence="4" type="ORF">C5O00_10205</name>
</gene>
<dbReference type="Proteomes" id="UP000238442">
    <property type="component" value="Chromosome"/>
</dbReference>